<keyword evidence="2" id="KW-0472">Membrane</keyword>
<dbReference type="GO" id="GO:0080120">
    <property type="term" value="P:CAAX-box protein maturation"/>
    <property type="evidence" value="ECO:0007669"/>
    <property type="project" value="UniProtKB-ARBA"/>
</dbReference>
<feature type="domain" description="CAAX prenyl protease 2/Lysostaphin resistance protein A-like" evidence="3">
    <location>
        <begin position="171"/>
        <end position="270"/>
    </location>
</feature>
<dbReference type="GO" id="GO:0004175">
    <property type="term" value="F:endopeptidase activity"/>
    <property type="evidence" value="ECO:0007669"/>
    <property type="project" value="UniProtKB-ARBA"/>
</dbReference>
<feature type="transmembrane region" description="Helical" evidence="2">
    <location>
        <begin position="208"/>
        <end position="225"/>
    </location>
</feature>
<proteinExistence type="predicted"/>
<comment type="caution">
    <text evidence="4">The sequence shown here is derived from an EMBL/GenBank/DDBJ whole genome shotgun (WGS) entry which is preliminary data.</text>
</comment>
<reference evidence="4 5" key="1">
    <citation type="submission" date="2018-03" db="EMBL/GenBank/DDBJ databases">
        <title>Comparative analysis of microorganisms from saline springs in Andes Mountain Range, Colombia.</title>
        <authorList>
            <person name="Rubin E."/>
        </authorList>
    </citation>
    <scope>NUCLEOTIDE SEQUENCE [LARGE SCALE GENOMIC DNA]</scope>
    <source>
        <strain evidence="4 5">CG 35</strain>
    </source>
</reference>
<keyword evidence="2" id="KW-1133">Transmembrane helix</keyword>
<feature type="transmembrane region" description="Helical" evidence="2">
    <location>
        <begin position="237"/>
        <end position="254"/>
    </location>
</feature>
<keyword evidence="5" id="KW-1185">Reference proteome</keyword>
<accession>A0A2T0YF98</accession>
<keyword evidence="2" id="KW-0812">Transmembrane</keyword>
<dbReference type="EMBL" id="PVTY01000015">
    <property type="protein sequence ID" value="PRZ13466.1"/>
    <property type="molecule type" value="Genomic_DNA"/>
</dbReference>
<dbReference type="InterPro" id="IPR003675">
    <property type="entry name" value="Rce1/LyrA-like_dom"/>
</dbReference>
<sequence>MKPENSAVETDLDHSHAETPSSEPAAPLAARRGSASKRAAAAQSRARGTRTWLEGSRTARAWNGTLLAYTAVAVGAALVLSVAARTQLAAPLGPLLSSVLLWAGMAVPVVIALTRSRPRGLFRFRWTDLLWGLALGVLLRIVQGWLEVAAGSPGGLPSYSTLGGGLDINPMWLLLVIVAPVLILPLLEELLFRGVVLVSIYRMARHGLEAGMLAIVASTGAFVAIHAVNGMNRWDEPVYLTLVGLTCGLLVLFTGRIWGAVLVHIVFNGMWVALALTGTALA</sequence>
<organism evidence="4 5">
    <name type="scientific">Nesterenkonia sandarakina</name>
    <dbReference type="NCBI Taxonomy" id="272918"/>
    <lineage>
        <taxon>Bacteria</taxon>
        <taxon>Bacillati</taxon>
        <taxon>Actinomycetota</taxon>
        <taxon>Actinomycetes</taxon>
        <taxon>Micrococcales</taxon>
        <taxon>Micrococcaceae</taxon>
        <taxon>Nesterenkonia</taxon>
    </lineage>
</organism>
<gene>
    <name evidence="4" type="ORF">BCL67_11570</name>
</gene>
<dbReference type="AlphaFoldDB" id="A0A2T0YF98"/>
<dbReference type="Proteomes" id="UP000238217">
    <property type="component" value="Unassembled WGS sequence"/>
</dbReference>
<feature type="transmembrane region" description="Helical" evidence="2">
    <location>
        <begin position="126"/>
        <end position="146"/>
    </location>
</feature>
<feature type="transmembrane region" description="Helical" evidence="2">
    <location>
        <begin position="95"/>
        <end position="114"/>
    </location>
</feature>
<evidence type="ECO:0000256" key="1">
    <source>
        <dbReference type="SAM" id="MobiDB-lite"/>
    </source>
</evidence>
<feature type="transmembrane region" description="Helical" evidence="2">
    <location>
        <begin position="66"/>
        <end position="83"/>
    </location>
</feature>
<dbReference type="Pfam" id="PF02517">
    <property type="entry name" value="Rce1-like"/>
    <property type="match status" value="1"/>
</dbReference>
<evidence type="ECO:0000313" key="4">
    <source>
        <dbReference type="EMBL" id="PRZ13466.1"/>
    </source>
</evidence>
<evidence type="ECO:0000259" key="3">
    <source>
        <dbReference type="Pfam" id="PF02517"/>
    </source>
</evidence>
<protein>
    <recommendedName>
        <fullName evidence="3">CAAX prenyl protease 2/Lysostaphin resistance protein A-like domain-containing protein</fullName>
    </recommendedName>
</protein>
<name>A0A2T0YF98_9MICC</name>
<evidence type="ECO:0000256" key="2">
    <source>
        <dbReference type="SAM" id="Phobius"/>
    </source>
</evidence>
<evidence type="ECO:0000313" key="5">
    <source>
        <dbReference type="Proteomes" id="UP000238217"/>
    </source>
</evidence>
<feature type="region of interest" description="Disordered" evidence="1">
    <location>
        <begin position="1"/>
        <end position="34"/>
    </location>
</feature>
<feature type="transmembrane region" description="Helical" evidence="2">
    <location>
        <begin position="166"/>
        <end position="187"/>
    </location>
</feature>
<dbReference type="RefSeq" id="WP_181256000.1">
    <property type="nucleotide sequence ID" value="NZ_PVTY01000015.1"/>
</dbReference>
<feature type="transmembrane region" description="Helical" evidence="2">
    <location>
        <begin position="261"/>
        <end position="281"/>
    </location>
</feature>